<comment type="caution">
    <text evidence="4">The sequence shown here is derived from an EMBL/GenBank/DDBJ whole genome shotgun (WGS) entry which is preliminary data.</text>
</comment>
<organism evidence="4 5">
    <name type="scientific">Geomesophilobacter sediminis</name>
    <dbReference type="NCBI Taxonomy" id="2798584"/>
    <lineage>
        <taxon>Bacteria</taxon>
        <taxon>Pseudomonadati</taxon>
        <taxon>Thermodesulfobacteriota</taxon>
        <taxon>Desulfuromonadia</taxon>
        <taxon>Geobacterales</taxon>
        <taxon>Geobacteraceae</taxon>
        <taxon>Geomesophilobacter</taxon>
    </lineage>
</organism>
<dbReference type="EMBL" id="JAEMHM010000023">
    <property type="protein sequence ID" value="MBJ6727396.1"/>
    <property type="molecule type" value="Genomic_DNA"/>
</dbReference>
<dbReference type="RefSeq" id="WP_199386456.1">
    <property type="nucleotide sequence ID" value="NZ_JAEMHM010000023.1"/>
</dbReference>
<proteinExistence type="predicted"/>
<evidence type="ECO:0000259" key="3">
    <source>
        <dbReference type="Pfam" id="PF13505"/>
    </source>
</evidence>
<protein>
    <submittedName>
        <fullName evidence="4">Outer membrane beta-barrel protein</fullName>
    </submittedName>
</protein>
<name>A0A8J7M2U1_9BACT</name>
<evidence type="ECO:0000313" key="4">
    <source>
        <dbReference type="EMBL" id="MBJ6727396.1"/>
    </source>
</evidence>
<keyword evidence="5" id="KW-1185">Reference proteome</keyword>
<gene>
    <name evidence="4" type="ORF">JFN93_22005</name>
</gene>
<dbReference type="Gene3D" id="2.40.160.20">
    <property type="match status" value="1"/>
</dbReference>
<evidence type="ECO:0000256" key="1">
    <source>
        <dbReference type="ARBA" id="ARBA00022729"/>
    </source>
</evidence>
<evidence type="ECO:0000256" key="2">
    <source>
        <dbReference type="SAM" id="SignalP"/>
    </source>
</evidence>
<feature type="chain" id="PRO_5035170134" evidence="2">
    <location>
        <begin position="24"/>
        <end position="212"/>
    </location>
</feature>
<reference evidence="4" key="1">
    <citation type="submission" date="2020-12" db="EMBL/GenBank/DDBJ databases">
        <title>Geomonas sp. Red875, isolated from river sediment.</title>
        <authorList>
            <person name="Xu Z."/>
            <person name="Zhang Z."/>
            <person name="Masuda Y."/>
            <person name="Itoh H."/>
            <person name="Senoo K."/>
        </authorList>
    </citation>
    <scope>NUCLEOTIDE SEQUENCE</scope>
    <source>
        <strain evidence="4">Red875</strain>
    </source>
</reference>
<sequence length="212" mass="22680">MKMGKIITLALCMMIVSVSAAFAESSYLSFKGGVFFPNAETDGLNDFKNGYNFEVAYGVKIHPNLALEVGTGYYESEIKDEFTNTYLDAFGTPYTVTPTVSAVPILVTLKVVAPLGPAAEIYAGAGGGYYYTMLENRVKDLNGATVGTDESYSASALGYHFVGGVDFNVSPQLSIGGELKYFNVKPSYDVSGHSRQVQFGGTTANAVVKVKF</sequence>
<dbReference type="SUPFAM" id="SSF56925">
    <property type="entry name" value="OMPA-like"/>
    <property type="match status" value="1"/>
</dbReference>
<dbReference type="InterPro" id="IPR011250">
    <property type="entry name" value="OMP/PagP_B-barrel"/>
</dbReference>
<keyword evidence="1 2" id="KW-0732">Signal</keyword>
<dbReference type="InterPro" id="IPR027385">
    <property type="entry name" value="Beta-barrel_OMP"/>
</dbReference>
<accession>A0A8J7M2U1</accession>
<dbReference type="Pfam" id="PF13505">
    <property type="entry name" value="OMP_b-brl"/>
    <property type="match status" value="1"/>
</dbReference>
<evidence type="ECO:0000313" key="5">
    <source>
        <dbReference type="Proteomes" id="UP000636888"/>
    </source>
</evidence>
<feature type="signal peptide" evidence="2">
    <location>
        <begin position="1"/>
        <end position="23"/>
    </location>
</feature>
<dbReference type="Proteomes" id="UP000636888">
    <property type="component" value="Unassembled WGS sequence"/>
</dbReference>
<feature type="domain" description="Outer membrane protein beta-barrel" evidence="3">
    <location>
        <begin position="9"/>
        <end position="200"/>
    </location>
</feature>
<dbReference type="AlphaFoldDB" id="A0A8J7M2U1"/>